<dbReference type="GO" id="GO:0051017">
    <property type="term" value="P:actin filament bundle assembly"/>
    <property type="evidence" value="ECO:0007669"/>
    <property type="project" value="TreeGrafter"/>
</dbReference>
<dbReference type="SUPFAM" id="SSF56112">
    <property type="entry name" value="Protein kinase-like (PK-like)"/>
    <property type="match status" value="1"/>
</dbReference>
<organism evidence="5 6">
    <name type="scientific">Aphanomyces stellatus</name>
    <dbReference type="NCBI Taxonomy" id="120398"/>
    <lineage>
        <taxon>Eukaryota</taxon>
        <taxon>Sar</taxon>
        <taxon>Stramenopiles</taxon>
        <taxon>Oomycota</taxon>
        <taxon>Saprolegniomycetes</taxon>
        <taxon>Saprolegniales</taxon>
        <taxon>Verrucalvaceae</taxon>
        <taxon>Aphanomyces</taxon>
    </lineage>
</organism>
<gene>
    <name evidence="5" type="primary">Aste57867_22028</name>
    <name evidence="4" type="ORF">As57867_021959</name>
    <name evidence="5" type="ORF">ASTE57867_22028</name>
</gene>
<dbReference type="Gene3D" id="1.10.510.10">
    <property type="entry name" value="Transferase(Phosphotransferase) domain 1"/>
    <property type="match status" value="1"/>
</dbReference>
<dbReference type="GO" id="GO:0005737">
    <property type="term" value="C:cytoplasm"/>
    <property type="evidence" value="ECO:0007669"/>
    <property type="project" value="TreeGrafter"/>
</dbReference>
<dbReference type="InterPro" id="IPR000719">
    <property type="entry name" value="Prot_kinase_dom"/>
</dbReference>
<evidence type="ECO:0000256" key="1">
    <source>
        <dbReference type="ARBA" id="ARBA00022737"/>
    </source>
</evidence>
<dbReference type="EMBL" id="VJMH01007014">
    <property type="protein sequence ID" value="KAF0686176.1"/>
    <property type="molecule type" value="Genomic_DNA"/>
</dbReference>
<dbReference type="PROSITE" id="PS50011">
    <property type="entry name" value="PROTEIN_KINASE_DOM"/>
    <property type="match status" value="1"/>
</dbReference>
<feature type="domain" description="Protein kinase" evidence="3">
    <location>
        <begin position="519"/>
        <end position="813"/>
    </location>
</feature>
<dbReference type="GO" id="GO:0051015">
    <property type="term" value="F:actin filament binding"/>
    <property type="evidence" value="ECO:0007669"/>
    <property type="project" value="TreeGrafter"/>
</dbReference>
<evidence type="ECO:0000259" key="3">
    <source>
        <dbReference type="PROSITE" id="PS50011"/>
    </source>
</evidence>
<dbReference type="InterPro" id="IPR002110">
    <property type="entry name" value="Ankyrin_rpt"/>
</dbReference>
<dbReference type="Gene3D" id="1.25.40.20">
    <property type="entry name" value="Ankyrin repeat-containing domain"/>
    <property type="match status" value="2"/>
</dbReference>
<reference evidence="4" key="2">
    <citation type="submission" date="2019-06" db="EMBL/GenBank/DDBJ databases">
        <title>Genomics analysis of Aphanomyces spp. identifies a new class of oomycete effector associated with host adaptation.</title>
        <authorList>
            <person name="Gaulin E."/>
        </authorList>
    </citation>
    <scope>NUCLEOTIDE SEQUENCE</scope>
    <source>
        <strain evidence="4">CBS 578.67</strain>
    </source>
</reference>
<evidence type="ECO:0000313" key="5">
    <source>
        <dbReference type="EMBL" id="VFT98696.1"/>
    </source>
</evidence>
<evidence type="ECO:0000256" key="2">
    <source>
        <dbReference type="ARBA" id="ARBA00023043"/>
    </source>
</evidence>
<keyword evidence="1" id="KW-0677">Repeat</keyword>
<dbReference type="GO" id="GO:0005524">
    <property type="term" value="F:ATP binding"/>
    <property type="evidence" value="ECO:0007669"/>
    <property type="project" value="InterPro"/>
</dbReference>
<keyword evidence="6" id="KW-1185">Reference proteome</keyword>
<reference evidence="5 6" key="1">
    <citation type="submission" date="2019-03" db="EMBL/GenBank/DDBJ databases">
        <authorList>
            <person name="Gaulin E."/>
            <person name="Dumas B."/>
        </authorList>
    </citation>
    <scope>NUCLEOTIDE SEQUENCE [LARGE SCALE GENOMIC DNA]</scope>
    <source>
        <strain evidence="5">CBS 568.67</strain>
    </source>
</reference>
<dbReference type="InterPro" id="IPR052420">
    <property type="entry name" value="Espin/Espin-like"/>
</dbReference>
<accession>A0A485LJ59</accession>
<dbReference type="PANTHER" id="PTHR24153">
    <property type="entry name" value="ESPIN"/>
    <property type="match status" value="1"/>
</dbReference>
<dbReference type="SMART" id="SM00248">
    <property type="entry name" value="ANK"/>
    <property type="match status" value="7"/>
</dbReference>
<proteinExistence type="predicted"/>
<evidence type="ECO:0000313" key="4">
    <source>
        <dbReference type="EMBL" id="KAF0686176.1"/>
    </source>
</evidence>
<name>A0A485LJ59_9STRA</name>
<dbReference type="Proteomes" id="UP000332933">
    <property type="component" value="Unassembled WGS sequence"/>
</dbReference>
<dbReference type="PANTHER" id="PTHR24153:SF8">
    <property type="entry name" value="FORKED, ISOFORM F"/>
    <property type="match status" value="1"/>
</dbReference>
<evidence type="ECO:0000313" key="6">
    <source>
        <dbReference type="Proteomes" id="UP000332933"/>
    </source>
</evidence>
<keyword evidence="2" id="KW-0040">ANK repeat</keyword>
<sequence length="1007" mass="109841">MQVSQDTTPLTTVDASNNRATTTLSAWAGKTISHFRSTAKSSSTPIDLDPAESPATPLFQRIIPRKTDPKSDVKGAVSDVVFAKSVDDKDIAAISAAVKGTPKLVELPLHDGGLLLHALCRWPSIVDVLNLVELAVHSFPEGVATMDAMGRTPLHWLCMNTSVTVRSIEILVLGFPVSAAMCDKDSSLPIHYLCMNPAQTIDLTMMLHNYETFSLRNRDGRTPLHCLLIRHTADFELCATLLSLAPEAIHVIDNMGRRILHWVCAMKKHFNLQLLQLVLSMDQTAAGHSDMRGQLPLHLLLRNHVVTVDAIQLLLQAHPAAIDVIDASGQSPLHLLCTNNAVTLAMLHVVCARAVAFPTCFKWLDDEGSSALHLLGTNPHATTAMVRLILQTYPDAAHLVDMYGCTPFHYFCSSAAVTADLLWIFLDKCPAITKLVDQRGKTPLHYICANAAVSAEMISIVFDSYPTSSQAMDHAMKLPVHYVIENPAIPSDMAYRLLANGSAYRLRYDIREDHSQPHASIAYTTANGTPATVFCAVDIALDSRTSKQVELCYFSDDTTFQHMLTIHAQLSASTNPVGSTTDVATLMVALVDSFDNARKRIRVADASPILDNCLVVEHPTATLADILAKGKVDVHALITQLGQGLSHYHCNAGVTHGNITPRTVGHFGSSAFKLVPSLVSMSKDDATSLHYPLTEPTFCSPEMAKALLDNSPLAVPTLASDMWQFGCTIFEAMTSTPLVHAIAPYSVCLPHTQLYHVIASFTDTVIGHALAPLPSQVREILVQVLKVQPTARWTIDRVMGVAGFSMASHHPNLTTDLPAMATWSSPPPLDNQEPEVRNAALLNEIDHLVLLLQQTKTQLRRVELDRDALQRQLSEFVDHFNVVLQEKEESKQKMGVAEKKRASLASQLDTMVQMVISVMPLAQQVYGPSGDDFLAHTMAQSANATVRPAYALSTNGHKGTVAEMLKTHIRKTMLSKGCVAKWASQQQSPPLLSTALMDDSVEAKCSE</sequence>
<dbReference type="GO" id="GO:0004672">
    <property type="term" value="F:protein kinase activity"/>
    <property type="evidence" value="ECO:0007669"/>
    <property type="project" value="InterPro"/>
</dbReference>
<dbReference type="InterPro" id="IPR011009">
    <property type="entry name" value="Kinase-like_dom_sf"/>
</dbReference>
<dbReference type="InterPro" id="IPR036770">
    <property type="entry name" value="Ankyrin_rpt-contain_sf"/>
</dbReference>
<dbReference type="SUPFAM" id="SSF48403">
    <property type="entry name" value="Ankyrin repeat"/>
    <property type="match status" value="2"/>
</dbReference>
<dbReference type="OrthoDB" id="61627at2759"/>
<dbReference type="EMBL" id="CAADRA010007040">
    <property type="protein sequence ID" value="VFT98696.1"/>
    <property type="molecule type" value="Genomic_DNA"/>
</dbReference>
<dbReference type="AlphaFoldDB" id="A0A485LJ59"/>
<dbReference type="SMART" id="SM00220">
    <property type="entry name" value="S_TKc"/>
    <property type="match status" value="1"/>
</dbReference>
<protein>
    <submittedName>
        <fullName evidence="5">Aste57867_22028 protein</fullName>
    </submittedName>
</protein>